<evidence type="ECO:0000256" key="2">
    <source>
        <dbReference type="SAM" id="Phobius"/>
    </source>
</evidence>
<keyword evidence="2" id="KW-0812">Transmembrane</keyword>
<keyword evidence="4" id="KW-0808">Transferase</keyword>
<dbReference type="InterPro" id="IPR001173">
    <property type="entry name" value="Glyco_trans_2-like"/>
</dbReference>
<keyword evidence="5" id="KW-1185">Reference proteome</keyword>
<dbReference type="Gene3D" id="3.90.550.10">
    <property type="entry name" value="Spore Coat Polysaccharide Biosynthesis Protein SpsA, Chain A"/>
    <property type="match status" value="1"/>
</dbReference>
<dbReference type="SUPFAM" id="SSF53448">
    <property type="entry name" value="Nucleotide-diphospho-sugar transferases"/>
    <property type="match status" value="1"/>
</dbReference>
<dbReference type="PANTHER" id="PTHR43685">
    <property type="entry name" value="GLYCOSYLTRANSFERASE"/>
    <property type="match status" value="1"/>
</dbReference>
<dbReference type="EMBL" id="VCQU01000005">
    <property type="protein sequence ID" value="NMN96525.1"/>
    <property type="molecule type" value="Genomic_DNA"/>
</dbReference>
<feature type="region of interest" description="Disordered" evidence="1">
    <location>
        <begin position="1"/>
        <end position="21"/>
    </location>
</feature>
<protein>
    <submittedName>
        <fullName evidence="4">Glycosyltransferase</fullName>
    </submittedName>
</protein>
<comment type="caution">
    <text evidence="4">The sequence shown here is derived from an EMBL/GenBank/DDBJ whole genome shotgun (WGS) entry which is preliminary data.</text>
</comment>
<dbReference type="GO" id="GO:0016740">
    <property type="term" value="F:transferase activity"/>
    <property type="evidence" value="ECO:0007669"/>
    <property type="project" value="UniProtKB-KW"/>
</dbReference>
<dbReference type="Pfam" id="PF00535">
    <property type="entry name" value="Glycos_transf_2"/>
    <property type="match status" value="1"/>
</dbReference>
<name>A0A848KCF7_9NOCA</name>
<feature type="domain" description="Glycosyltransferase 2-like" evidence="3">
    <location>
        <begin position="30"/>
        <end position="190"/>
    </location>
</feature>
<proteinExistence type="predicted"/>
<gene>
    <name evidence="4" type="ORF">FGL95_15905</name>
</gene>
<reference evidence="4 5" key="1">
    <citation type="submission" date="2019-05" db="EMBL/GenBank/DDBJ databases">
        <authorList>
            <person name="Lee S.D."/>
        </authorList>
    </citation>
    <scope>NUCLEOTIDE SEQUENCE [LARGE SCALE GENOMIC DNA]</scope>
    <source>
        <strain evidence="4 5">YC2-7</strain>
    </source>
</reference>
<keyword evidence="2" id="KW-0472">Membrane</keyword>
<evidence type="ECO:0000313" key="5">
    <source>
        <dbReference type="Proteomes" id="UP000535543"/>
    </source>
</evidence>
<dbReference type="InterPro" id="IPR050834">
    <property type="entry name" value="Glycosyltransf_2"/>
</dbReference>
<evidence type="ECO:0000259" key="3">
    <source>
        <dbReference type="Pfam" id="PF00535"/>
    </source>
</evidence>
<dbReference type="InterPro" id="IPR029044">
    <property type="entry name" value="Nucleotide-diphossugar_trans"/>
</dbReference>
<sequence>MRGLNSKQRNSPNGLQEDRLVNSSPPQLVSVIIPAYNAKTTIDVQLSGLAEQDYAGIFEVIVSDNGSTDGLATHIEQHPLRTKLNLRCIDSCAVRGAPFARNAGAAAARGEFLAFCDADDRVHTQWLNALVSAGNIYDSVSGPVEVTTLNSPKVATWRKVGPRDKQEETGFLPFGLSGNFGIWRKAFDKVGGFDETLKAGEDVDFSWRLQLAGLTLGHAPDALIAIRLRDSYSGTWQQAFAYGEAGPRLYRDYRVYGLRRTKPLLLAVFFIALIVRNPLIPTFITRMSTGQWVYYAAFAAGRIKGSIRHRIYFL</sequence>
<dbReference type="PANTHER" id="PTHR43685:SF12">
    <property type="entry name" value="GLYCOSYL TRANSFERASE FAMILY 2"/>
    <property type="match status" value="1"/>
</dbReference>
<dbReference type="AlphaFoldDB" id="A0A848KCF7"/>
<organism evidence="4 5">
    <name type="scientific">Antrihabitans stalactiti</name>
    <dbReference type="NCBI Taxonomy" id="2584121"/>
    <lineage>
        <taxon>Bacteria</taxon>
        <taxon>Bacillati</taxon>
        <taxon>Actinomycetota</taxon>
        <taxon>Actinomycetes</taxon>
        <taxon>Mycobacteriales</taxon>
        <taxon>Nocardiaceae</taxon>
        <taxon>Antrihabitans</taxon>
    </lineage>
</organism>
<reference evidence="4 5" key="2">
    <citation type="submission" date="2020-06" db="EMBL/GenBank/DDBJ databases">
        <title>Antribacter stalactiti gen. nov., sp. nov., a new member of the family Nacardiaceae isolated from a cave.</title>
        <authorList>
            <person name="Kim I.S."/>
        </authorList>
    </citation>
    <scope>NUCLEOTIDE SEQUENCE [LARGE SCALE GENOMIC DNA]</scope>
    <source>
        <strain evidence="4 5">YC2-7</strain>
    </source>
</reference>
<evidence type="ECO:0000256" key="1">
    <source>
        <dbReference type="SAM" id="MobiDB-lite"/>
    </source>
</evidence>
<dbReference type="Proteomes" id="UP000535543">
    <property type="component" value="Unassembled WGS sequence"/>
</dbReference>
<evidence type="ECO:0000313" key="4">
    <source>
        <dbReference type="EMBL" id="NMN96525.1"/>
    </source>
</evidence>
<feature type="transmembrane region" description="Helical" evidence="2">
    <location>
        <begin position="264"/>
        <end position="284"/>
    </location>
</feature>
<accession>A0A848KCF7</accession>
<keyword evidence="2" id="KW-1133">Transmembrane helix</keyword>
<feature type="compositionally biased region" description="Polar residues" evidence="1">
    <location>
        <begin position="1"/>
        <end position="14"/>
    </location>
</feature>